<name>A0A433D976_9FUNG</name>
<proteinExistence type="predicted"/>
<protein>
    <submittedName>
        <fullName evidence="1">Uncharacterized protein</fullName>
    </submittedName>
</protein>
<sequence>MYDVVLELGGQPLATGDRFGFDLPGRWHRGKQEEHAKGIIEVADGIDMCYITNQPFQTCDPQEKSIRGTPTVL</sequence>
<comment type="caution">
    <text evidence="1">The sequence shown here is derived from an EMBL/GenBank/DDBJ whole genome shotgun (WGS) entry which is preliminary data.</text>
</comment>
<dbReference type="EMBL" id="RBNI01004884">
    <property type="protein sequence ID" value="RUP47171.1"/>
    <property type="molecule type" value="Genomic_DNA"/>
</dbReference>
<keyword evidence="2" id="KW-1185">Reference proteome</keyword>
<accession>A0A433D976</accession>
<dbReference type="Proteomes" id="UP000268093">
    <property type="component" value="Unassembled WGS sequence"/>
</dbReference>
<reference evidence="1 2" key="1">
    <citation type="journal article" date="2018" name="New Phytol.">
        <title>Phylogenomics of Endogonaceae and evolution of mycorrhizas within Mucoromycota.</title>
        <authorList>
            <person name="Chang Y."/>
            <person name="Desiro A."/>
            <person name="Na H."/>
            <person name="Sandor L."/>
            <person name="Lipzen A."/>
            <person name="Clum A."/>
            <person name="Barry K."/>
            <person name="Grigoriev I.V."/>
            <person name="Martin F.M."/>
            <person name="Stajich J.E."/>
            <person name="Smith M.E."/>
            <person name="Bonito G."/>
            <person name="Spatafora J.W."/>
        </authorList>
    </citation>
    <scope>NUCLEOTIDE SEQUENCE [LARGE SCALE GENOMIC DNA]</scope>
    <source>
        <strain evidence="1 2">GMNB39</strain>
    </source>
</reference>
<evidence type="ECO:0000313" key="1">
    <source>
        <dbReference type="EMBL" id="RUP47171.1"/>
    </source>
</evidence>
<gene>
    <name evidence="1" type="ORF">BC936DRAFT_146053</name>
</gene>
<evidence type="ECO:0000313" key="2">
    <source>
        <dbReference type="Proteomes" id="UP000268093"/>
    </source>
</evidence>
<organism evidence="1 2">
    <name type="scientific">Jimgerdemannia flammicorona</name>
    <dbReference type="NCBI Taxonomy" id="994334"/>
    <lineage>
        <taxon>Eukaryota</taxon>
        <taxon>Fungi</taxon>
        <taxon>Fungi incertae sedis</taxon>
        <taxon>Mucoromycota</taxon>
        <taxon>Mucoromycotina</taxon>
        <taxon>Endogonomycetes</taxon>
        <taxon>Endogonales</taxon>
        <taxon>Endogonaceae</taxon>
        <taxon>Jimgerdemannia</taxon>
    </lineage>
</organism>